<comment type="caution">
    <text evidence="1">The sequence shown here is derived from an EMBL/GenBank/DDBJ whole genome shotgun (WGS) entry which is preliminary data.</text>
</comment>
<gene>
    <name evidence="1" type="primary">GPR35_5</name>
    <name evidence="1" type="ORF">DSO57_1022430</name>
</gene>
<name>A0ACC2RUI9_9FUNG</name>
<reference evidence="1" key="1">
    <citation type="submission" date="2022-04" db="EMBL/GenBank/DDBJ databases">
        <title>Genome of the entomopathogenic fungus Entomophthora muscae.</title>
        <authorList>
            <person name="Elya C."/>
            <person name="Lovett B.R."/>
            <person name="Lee E."/>
            <person name="Macias A.M."/>
            <person name="Hajek A.E."/>
            <person name="De Bivort B.L."/>
            <person name="Kasson M.T."/>
            <person name="De Fine Licht H.H."/>
            <person name="Stajich J.E."/>
        </authorList>
    </citation>
    <scope>NUCLEOTIDE SEQUENCE</scope>
    <source>
        <strain evidence="1">Berkeley</strain>
    </source>
</reference>
<keyword evidence="1" id="KW-0675">Receptor</keyword>
<keyword evidence="2" id="KW-1185">Reference proteome</keyword>
<proteinExistence type="predicted"/>
<protein>
    <submittedName>
        <fullName evidence="1">G-protein coupled receptor 35</fullName>
    </submittedName>
</protein>
<dbReference type="Proteomes" id="UP001165960">
    <property type="component" value="Unassembled WGS sequence"/>
</dbReference>
<evidence type="ECO:0000313" key="2">
    <source>
        <dbReference type="Proteomes" id="UP001165960"/>
    </source>
</evidence>
<dbReference type="EMBL" id="QTSX02006502">
    <property type="protein sequence ID" value="KAJ9053635.1"/>
    <property type="molecule type" value="Genomic_DNA"/>
</dbReference>
<sequence length="311" mass="34720">MRKYLMALMVAVRLISTGEMMTNDELIISRVVMIGSGGLALVGLVLNLVLLRVLWRIGELWGSFTYRLVTWVAVGDGIVSLTILGGSVFREILGYSGVVRSGWYCRVFGFGLLFGHNLSGLVISVIALDRYLVVRHSTRLRPLHICLVVGGIMVSYGTVLGINSYQNAFRMDLTKSFCLPHGKPISTVAEWFSTLLFNLPLFVLSFCYITIFLVCRRIQRSNKKLLEGHRPARALVWISAYLVCYSPKLVGTIWYISSNAFPALPFCIITALGLNSIVAINPILVLFLNKQVHKEVASMYFPQPNEINSHI</sequence>
<organism evidence="1 2">
    <name type="scientific">Entomophthora muscae</name>
    <dbReference type="NCBI Taxonomy" id="34485"/>
    <lineage>
        <taxon>Eukaryota</taxon>
        <taxon>Fungi</taxon>
        <taxon>Fungi incertae sedis</taxon>
        <taxon>Zoopagomycota</taxon>
        <taxon>Entomophthoromycotina</taxon>
        <taxon>Entomophthoromycetes</taxon>
        <taxon>Entomophthorales</taxon>
        <taxon>Entomophthoraceae</taxon>
        <taxon>Entomophthora</taxon>
    </lineage>
</organism>
<accession>A0ACC2RUI9</accession>
<evidence type="ECO:0000313" key="1">
    <source>
        <dbReference type="EMBL" id="KAJ9053635.1"/>
    </source>
</evidence>